<comment type="subcellular location">
    <subcellularLocation>
        <location evidence="1">Cell inner membrane</location>
        <topology evidence="1">Multi-pass membrane protein</topology>
    </subcellularLocation>
</comment>
<evidence type="ECO:0000256" key="7">
    <source>
        <dbReference type="ARBA" id="ARBA00022679"/>
    </source>
</evidence>
<evidence type="ECO:0000256" key="10">
    <source>
        <dbReference type="ARBA" id="ARBA00022777"/>
    </source>
</evidence>
<feature type="coiled-coil region" evidence="16">
    <location>
        <begin position="204"/>
        <end position="245"/>
    </location>
</feature>
<evidence type="ECO:0000259" key="20">
    <source>
        <dbReference type="Pfam" id="PF13614"/>
    </source>
</evidence>
<dbReference type="Gene3D" id="3.40.50.300">
    <property type="entry name" value="P-loop containing nucleotide triphosphate hydrolases"/>
    <property type="match status" value="1"/>
</dbReference>
<evidence type="ECO:0000256" key="4">
    <source>
        <dbReference type="ARBA" id="ARBA00011903"/>
    </source>
</evidence>
<comment type="similarity">
    <text evidence="2">Belongs to the CpsD/CapB family.</text>
</comment>
<keyword evidence="13 18" id="KW-0472">Membrane</keyword>
<evidence type="ECO:0000313" key="23">
    <source>
        <dbReference type="Proteomes" id="UP000763641"/>
    </source>
</evidence>
<dbReference type="EC" id="2.7.10.2" evidence="4"/>
<keyword evidence="16" id="KW-0175">Coiled coil</keyword>
<dbReference type="InterPro" id="IPR003856">
    <property type="entry name" value="LPS_length_determ_N"/>
</dbReference>
<dbReference type="InterPro" id="IPR032807">
    <property type="entry name" value="GNVR"/>
</dbReference>
<proteinExistence type="inferred from homology"/>
<dbReference type="PANTHER" id="PTHR32309:SF13">
    <property type="entry name" value="FERRIC ENTEROBACTIN TRANSPORT PROTEIN FEPE"/>
    <property type="match status" value="1"/>
</dbReference>
<evidence type="ECO:0000256" key="2">
    <source>
        <dbReference type="ARBA" id="ARBA00007316"/>
    </source>
</evidence>
<keyword evidence="14" id="KW-0829">Tyrosine-protein kinase</keyword>
<evidence type="ECO:0000313" key="22">
    <source>
        <dbReference type="EMBL" id="MBM6578469.1"/>
    </source>
</evidence>
<keyword evidence="10" id="KW-0418">Kinase</keyword>
<dbReference type="PANTHER" id="PTHR32309">
    <property type="entry name" value="TYROSINE-PROTEIN KINASE"/>
    <property type="match status" value="1"/>
</dbReference>
<evidence type="ECO:0000256" key="15">
    <source>
        <dbReference type="ARBA" id="ARBA00051245"/>
    </source>
</evidence>
<evidence type="ECO:0000259" key="21">
    <source>
        <dbReference type="Pfam" id="PF13807"/>
    </source>
</evidence>
<evidence type="ECO:0000256" key="6">
    <source>
        <dbReference type="ARBA" id="ARBA00022519"/>
    </source>
</evidence>
<comment type="caution">
    <text evidence="22">The sequence shown here is derived from an EMBL/GenBank/DDBJ whole genome shotgun (WGS) entry which is preliminary data.</text>
</comment>
<feature type="domain" description="Polysaccharide chain length determinant N-terminal" evidence="19">
    <location>
        <begin position="35"/>
        <end position="124"/>
    </location>
</feature>
<evidence type="ECO:0000256" key="3">
    <source>
        <dbReference type="ARBA" id="ARBA00008883"/>
    </source>
</evidence>
<evidence type="ECO:0000256" key="18">
    <source>
        <dbReference type="SAM" id="Phobius"/>
    </source>
</evidence>
<dbReference type="Pfam" id="PF13614">
    <property type="entry name" value="AAA_31"/>
    <property type="match status" value="1"/>
</dbReference>
<keyword evidence="12 18" id="KW-1133">Transmembrane helix</keyword>
<feature type="region of interest" description="Disordered" evidence="17">
    <location>
        <begin position="1"/>
        <end position="25"/>
    </location>
</feature>
<evidence type="ECO:0000256" key="12">
    <source>
        <dbReference type="ARBA" id="ARBA00022989"/>
    </source>
</evidence>
<keyword evidence="9" id="KW-0547">Nucleotide-binding</keyword>
<name>A0ABS2DC03_9SPHN</name>
<feature type="domain" description="AAA" evidence="20">
    <location>
        <begin position="545"/>
        <end position="696"/>
    </location>
</feature>
<dbReference type="InterPro" id="IPR050445">
    <property type="entry name" value="Bact_polysacc_biosynth/exp"/>
</dbReference>
<keyword evidence="8 18" id="KW-0812">Transmembrane</keyword>
<comment type="similarity">
    <text evidence="3">Belongs to the etk/wzc family.</text>
</comment>
<keyword evidence="23" id="KW-1185">Reference proteome</keyword>
<dbReference type="EMBL" id="JAFEMC010000008">
    <property type="protein sequence ID" value="MBM6578469.1"/>
    <property type="molecule type" value="Genomic_DNA"/>
</dbReference>
<dbReference type="Proteomes" id="UP000763641">
    <property type="component" value="Unassembled WGS sequence"/>
</dbReference>
<dbReference type="InterPro" id="IPR027417">
    <property type="entry name" value="P-loop_NTPase"/>
</dbReference>
<dbReference type="InterPro" id="IPR005702">
    <property type="entry name" value="Wzc-like_C"/>
</dbReference>
<evidence type="ECO:0000256" key="11">
    <source>
        <dbReference type="ARBA" id="ARBA00022840"/>
    </source>
</evidence>
<dbReference type="InterPro" id="IPR025669">
    <property type="entry name" value="AAA_dom"/>
</dbReference>
<feature type="domain" description="Tyrosine-protein kinase G-rich" evidence="21">
    <location>
        <begin position="401"/>
        <end position="470"/>
    </location>
</feature>
<dbReference type="Pfam" id="PF13807">
    <property type="entry name" value="GNVR"/>
    <property type="match status" value="1"/>
</dbReference>
<sequence>MLRDPALVSPYRGDDPDGGARPAAQPARSTISPLLLQYWNAVLRRRWTIVGIVATFVVVALVATLLTAPRYTASVQLEISREQKRITNVQSIESEEAGRDMEFYATQYALLKTRPIAERVSSDLRLAGNDEFFAAHGVQNAGGDLAAGGRERIAVREKLAIDLLLANVDIVPVRTSRLVNVNYTSRSPDFSARIANAWTAAFIAKSMERQLDSTADARRILERRLANLRQRLEESERMVVSYASDEGIVTLDQTRDSEGKTQSTRTLAANNLDALNTALNVAIDARVLAESRLRAAGSTTSEALSSPALAGLRQQRAQVAAEYAKMLVQYEAGYPTVEALARQRDALDTAIRQETDRIAGGRTQEYRQSLQRETELRAEVERLRGSLTKQQRAGIQWNVYQRDADTNRQLYDALLQRYKEIGIAANVGANNISVVEPAQIPVVPSSPKLFLNLALALVGGLMVAGVVVIALEQLDDGVREPAEVQTLLGLPLLGNTPNVEGNVVHELNDAKSHLYEAYFSVRSNLAFTTSHGLPRTLSVTSTRPAEGKSSTALALALVMGRTGKNVLLIDADMRSPSQHDLVGCPNTAGLSNYLAGDDDWQRNVQETLYKGVSLIAAGPTPPSPAELLTGERLPRFIASVAGQYDHVVIDSPPILGLTDAPILGEAVEGCILVVEAGGVPVRGIRSSIARLEMVHAHVFGVILTKLQQRRGGYGYGYGYGYGGDRYGDDRT</sequence>
<dbReference type="NCBIfam" id="TIGR01007">
    <property type="entry name" value="eps_fam"/>
    <property type="match status" value="1"/>
</dbReference>
<evidence type="ECO:0000259" key="19">
    <source>
        <dbReference type="Pfam" id="PF02706"/>
    </source>
</evidence>
<gene>
    <name evidence="22" type="ORF">ILT43_18975</name>
</gene>
<evidence type="ECO:0000256" key="17">
    <source>
        <dbReference type="SAM" id="MobiDB-lite"/>
    </source>
</evidence>
<evidence type="ECO:0000256" key="14">
    <source>
        <dbReference type="ARBA" id="ARBA00023137"/>
    </source>
</evidence>
<evidence type="ECO:0000256" key="1">
    <source>
        <dbReference type="ARBA" id="ARBA00004429"/>
    </source>
</evidence>
<evidence type="ECO:0000256" key="13">
    <source>
        <dbReference type="ARBA" id="ARBA00023136"/>
    </source>
</evidence>
<organism evidence="22 23">
    <name type="scientific">Sphingomonas longa</name>
    <dbReference type="NCBI Taxonomy" id="2778730"/>
    <lineage>
        <taxon>Bacteria</taxon>
        <taxon>Pseudomonadati</taxon>
        <taxon>Pseudomonadota</taxon>
        <taxon>Alphaproteobacteria</taxon>
        <taxon>Sphingomonadales</taxon>
        <taxon>Sphingomonadaceae</taxon>
        <taxon>Sphingomonas</taxon>
    </lineage>
</organism>
<keyword evidence="5" id="KW-1003">Cell membrane</keyword>
<accession>A0ABS2DC03</accession>
<keyword evidence="11" id="KW-0067">ATP-binding</keyword>
<keyword evidence="6" id="KW-0997">Cell inner membrane</keyword>
<evidence type="ECO:0000256" key="5">
    <source>
        <dbReference type="ARBA" id="ARBA00022475"/>
    </source>
</evidence>
<evidence type="ECO:0000256" key="8">
    <source>
        <dbReference type="ARBA" id="ARBA00022692"/>
    </source>
</evidence>
<keyword evidence="7" id="KW-0808">Transferase</keyword>
<dbReference type="RefSeq" id="WP_204200563.1">
    <property type="nucleotide sequence ID" value="NZ_JAFEMC010000008.1"/>
</dbReference>
<reference evidence="22 23" key="1">
    <citation type="submission" date="2020-12" db="EMBL/GenBank/DDBJ databases">
        <title>Sphingomonas sp.</title>
        <authorList>
            <person name="Kim M.K."/>
        </authorList>
    </citation>
    <scope>NUCLEOTIDE SEQUENCE [LARGE SCALE GENOMIC DNA]</scope>
    <source>
        <strain evidence="22 23">BT552</strain>
    </source>
</reference>
<evidence type="ECO:0000256" key="9">
    <source>
        <dbReference type="ARBA" id="ARBA00022741"/>
    </source>
</evidence>
<dbReference type="SUPFAM" id="SSF52540">
    <property type="entry name" value="P-loop containing nucleoside triphosphate hydrolases"/>
    <property type="match status" value="1"/>
</dbReference>
<dbReference type="CDD" id="cd05387">
    <property type="entry name" value="BY-kinase"/>
    <property type="match status" value="1"/>
</dbReference>
<comment type="catalytic activity">
    <reaction evidence="15">
        <text>L-tyrosyl-[protein] + ATP = O-phospho-L-tyrosyl-[protein] + ADP + H(+)</text>
        <dbReference type="Rhea" id="RHEA:10596"/>
        <dbReference type="Rhea" id="RHEA-COMP:10136"/>
        <dbReference type="Rhea" id="RHEA-COMP:20101"/>
        <dbReference type="ChEBI" id="CHEBI:15378"/>
        <dbReference type="ChEBI" id="CHEBI:30616"/>
        <dbReference type="ChEBI" id="CHEBI:46858"/>
        <dbReference type="ChEBI" id="CHEBI:61978"/>
        <dbReference type="ChEBI" id="CHEBI:456216"/>
        <dbReference type="EC" id="2.7.10.2"/>
    </reaction>
</comment>
<feature type="transmembrane region" description="Helical" evidence="18">
    <location>
        <begin position="47"/>
        <end position="68"/>
    </location>
</feature>
<evidence type="ECO:0000256" key="16">
    <source>
        <dbReference type="SAM" id="Coils"/>
    </source>
</evidence>
<protein>
    <recommendedName>
        <fullName evidence="4">non-specific protein-tyrosine kinase</fullName>
        <ecNumber evidence="4">2.7.10.2</ecNumber>
    </recommendedName>
</protein>
<dbReference type="Pfam" id="PF02706">
    <property type="entry name" value="Wzz"/>
    <property type="match status" value="1"/>
</dbReference>